<feature type="transmembrane region" description="Helical" evidence="1">
    <location>
        <begin position="458"/>
        <end position="478"/>
    </location>
</feature>
<keyword evidence="1" id="KW-0472">Membrane</keyword>
<accession>A0A4Z1NNX9</accession>
<proteinExistence type="predicted"/>
<feature type="transmembrane region" description="Helical" evidence="1">
    <location>
        <begin position="77"/>
        <end position="96"/>
    </location>
</feature>
<feature type="transmembrane region" description="Helical" evidence="1">
    <location>
        <begin position="117"/>
        <end position="138"/>
    </location>
</feature>
<name>A0A4Z1NNX9_9PEZI</name>
<dbReference type="EMBL" id="SNSC02000019">
    <property type="protein sequence ID" value="TID15936.1"/>
    <property type="molecule type" value="Genomic_DNA"/>
</dbReference>
<comment type="caution">
    <text evidence="2">The sequence shown here is derived from an EMBL/GenBank/DDBJ whole genome shotgun (WGS) entry which is preliminary data.</text>
</comment>
<feature type="transmembrane region" description="Helical" evidence="1">
    <location>
        <begin position="372"/>
        <end position="391"/>
    </location>
</feature>
<evidence type="ECO:0000313" key="2">
    <source>
        <dbReference type="EMBL" id="TID15936.1"/>
    </source>
</evidence>
<evidence type="ECO:0000313" key="3">
    <source>
        <dbReference type="Proteomes" id="UP000298493"/>
    </source>
</evidence>
<dbReference type="AlphaFoldDB" id="A0A4Z1NNX9"/>
<organism evidence="2 3">
    <name type="scientific">Venturia nashicola</name>
    <dbReference type="NCBI Taxonomy" id="86259"/>
    <lineage>
        <taxon>Eukaryota</taxon>
        <taxon>Fungi</taxon>
        <taxon>Dikarya</taxon>
        <taxon>Ascomycota</taxon>
        <taxon>Pezizomycotina</taxon>
        <taxon>Dothideomycetes</taxon>
        <taxon>Pleosporomycetidae</taxon>
        <taxon>Venturiales</taxon>
        <taxon>Venturiaceae</taxon>
        <taxon>Venturia</taxon>
    </lineage>
</organism>
<dbReference type="Proteomes" id="UP000298493">
    <property type="component" value="Unassembled WGS sequence"/>
</dbReference>
<protein>
    <submittedName>
        <fullName evidence="2">Uncharacterized protein</fullName>
    </submittedName>
</protein>
<reference evidence="2 3" key="1">
    <citation type="submission" date="2019-04" db="EMBL/GenBank/DDBJ databases">
        <title>High contiguity whole genome sequence and gene annotation resource for two Venturia nashicola isolates.</title>
        <authorList>
            <person name="Prokchorchik M."/>
            <person name="Won K."/>
            <person name="Lee Y."/>
            <person name="Choi E.D."/>
            <person name="Segonzac C."/>
            <person name="Sohn K.H."/>
        </authorList>
    </citation>
    <scope>NUCLEOTIDE SEQUENCE [LARGE SCALE GENOMIC DNA]</scope>
    <source>
        <strain evidence="2 3">PRI2</strain>
    </source>
</reference>
<feature type="transmembrane region" description="Helical" evidence="1">
    <location>
        <begin position="49"/>
        <end position="71"/>
    </location>
</feature>
<feature type="transmembrane region" description="Helical" evidence="1">
    <location>
        <begin position="20"/>
        <end position="42"/>
    </location>
</feature>
<keyword evidence="1" id="KW-1133">Transmembrane helix</keyword>
<keyword evidence="3" id="KW-1185">Reference proteome</keyword>
<evidence type="ECO:0000256" key="1">
    <source>
        <dbReference type="SAM" id="Phobius"/>
    </source>
</evidence>
<gene>
    <name evidence="2" type="ORF">E6O75_ATG08994</name>
</gene>
<sequence length="569" mass="64536">MPRLPADHTKDGGWNGNPDIYGIGIRIGYYTQAASIWVANFFAPHEAPYIHNVTLLFLVAILVGVCSLARYEDTHAVEPYILMTVAYNTLYMGLWDPRAPELLIWERHFKKRLTVDMIWICFHSFDIWYWWFGIWQLKPSTAPEGTLIYFSYVGQIDVFGWVSIPARTITAVALLWLWSDVILATLQQVQRRRVDGAIEPVKLLRLTSRWLKGIEHSYRLPRVIAPEDTLETPDVALPPGFGHSRNSSRLSIELNDADQSHSRPVSLISDKMTLEQRSTDQELTKEPFRTTLLEGGALPSYSRPARTGTGLLKRGLLRWPSNKEEAAFGSPPSSYTPYEPKFDDIYKAVELLKTCYQPPPGSKSRWQKISRCFLAPYICLHCIIFLPPALLTHHFHGSLLLAILSHGSNLDYSRKTSYPQAILRALHHPSYTVLKSQDILLASRILLTNNPPPKPGKWTLISLGWATFAACSVLVISVELTINWNAIKGVNNLNTVGQLIPFCLGVGGLGKVLWAATMEKDRRDSERVCYYGRCTSVSRRGEWKEVAEGWERCRVAFEREEIETLVEEG</sequence>
<dbReference type="STRING" id="86259.A0A4Z1NNX9"/>
<feature type="transmembrane region" description="Helical" evidence="1">
    <location>
        <begin position="158"/>
        <end position="183"/>
    </location>
</feature>
<keyword evidence="1" id="KW-0812">Transmembrane</keyword>